<keyword evidence="2" id="KW-1185">Reference proteome</keyword>
<evidence type="ECO:0000313" key="2">
    <source>
        <dbReference type="Proteomes" id="UP001519363"/>
    </source>
</evidence>
<sequence>MARAVASIASPTWVDQTCFTLHDARGPAGEALPAPREPALVHEDLGHVVFRSAASGHYADVRVELWDGEPGGPGTGFEARGGLDLLLGAAELALGPCASVLRPARLRLPAAGRYRLDAVSSGRAEVRALGDGSHAHGIESWLVRIWPVQAS</sequence>
<dbReference type="EMBL" id="JAGIOO010000001">
    <property type="protein sequence ID" value="MBP2476988.1"/>
    <property type="molecule type" value="Genomic_DNA"/>
</dbReference>
<reference evidence="1 2" key="1">
    <citation type="submission" date="2021-03" db="EMBL/GenBank/DDBJ databases">
        <title>Sequencing the genomes of 1000 actinobacteria strains.</title>
        <authorList>
            <person name="Klenk H.-P."/>
        </authorList>
    </citation>
    <scope>NUCLEOTIDE SEQUENCE [LARGE SCALE GENOMIC DNA]</scope>
    <source>
        <strain evidence="1 2">DSM 44580</strain>
    </source>
</reference>
<dbReference type="Proteomes" id="UP001519363">
    <property type="component" value="Unassembled WGS sequence"/>
</dbReference>
<accession>A0ABS5AK86</accession>
<evidence type="ECO:0000313" key="1">
    <source>
        <dbReference type="EMBL" id="MBP2476988.1"/>
    </source>
</evidence>
<protein>
    <submittedName>
        <fullName evidence="1">Uncharacterized protein</fullName>
    </submittedName>
</protein>
<dbReference type="RefSeq" id="WP_086783145.1">
    <property type="nucleotide sequence ID" value="NZ_JAGIOO010000001.1"/>
</dbReference>
<gene>
    <name evidence="1" type="ORF">JOF53_005860</name>
</gene>
<proteinExistence type="predicted"/>
<comment type="caution">
    <text evidence="1">The sequence shown here is derived from an EMBL/GenBank/DDBJ whole genome shotgun (WGS) entry which is preliminary data.</text>
</comment>
<organism evidence="1 2">
    <name type="scientific">Crossiella equi</name>
    <dbReference type="NCBI Taxonomy" id="130796"/>
    <lineage>
        <taxon>Bacteria</taxon>
        <taxon>Bacillati</taxon>
        <taxon>Actinomycetota</taxon>
        <taxon>Actinomycetes</taxon>
        <taxon>Pseudonocardiales</taxon>
        <taxon>Pseudonocardiaceae</taxon>
        <taxon>Crossiella</taxon>
    </lineage>
</organism>
<name>A0ABS5AK86_9PSEU</name>